<organism evidence="1 2">
    <name type="scientific">Burkholderia theae</name>
    <dbReference type="NCBI Taxonomy" id="3143496"/>
    <lineage>
        <taxon>Bacteria</taxon>
        <taxon>Pseudomonadati</taxon>
        <taxon>Pseudomonadota</taxon>
        <taxon>Betaproteobacteria</taxon>
        <taxon>Burkholderiales</taxon>
        <taxon>Burkholderiaceae</taxon>
        <taxon>Burkholderia</taxon>
    </lineage>
</organism>
<dbReference type="RefSeq" id="WP_343491797.1">
    <property type="nucleotide sequence ID" value="NZ_JBCPYA010000003.1"/>
</dbReference>
<name>A0ABU9WGN1_9BURK</name>
<sequence length="92" mass="10361">MTVAMKPIYLDITSVSDAISLSPAVIHKLVRQEQFPKPRALSGRRVEWRTREVEAWAEARTVSEFLLPQTVGRAVARQAPMKPSRPRHIATA</sequence>
<accession>A0ABU9WGN1</accession>
<dbReference type="Proteomes" id="UP001466933">
    <property type="component" value="Unassembled WGS sequence"/>
</dbReference>
<reference evidence="1 2" key="1">
    <citation type="submission" date="2024-05" db="EMBL/GenBank/DDBJ databases">
        <title>Burkholderia sp. Nov. a novel bacteria isolated from rhizosphere soil of Camellia sinensis.</title>
        <authorList>
            <person name="Dong Y."/>
        </authorList>
    </citation>
    <scope>NUCLEOTIDE SEQUENCE [LARGE SCALE GENOMIC DNA]</scope>
    <source>
        <strain evidence="1 2">GS2Y</strain>
    </source>
</reference>
<dbReference type="Pfam" id="PF05930">
    <property type="entry name" value="Phage_AlpA"/>
    <property type="match status" value="1"/>
</dbReference>
<evidence type="ECO:0000313" key="1">
    <source>
        <dbReference type="EMBL" id="MEN2470312.1"/>
    </source>
</evidence>
<gene>
    <name evidence="1" type="ORF">VOI36_10425</name>
</gene>
<dbReference type="Gene3D" id="1.10.238.160">
    <property type="match status" value="1"/>
</dbReference>
<dbReference type="EMBL" id="JBCPYA010000003">
    <property type="protein sequence ID" value="MEN2470312.1"/>
    <property type="molecule type" value="Genomic_DNA"/>
</dbReference>
<keyword evidence="2" id="KW-1185">Reference proteome</keyword>
<evidence type="ECO:0000313" key="2">
    <source>
        <dbReference type="Proteomes" id="UP001466933"/>
    </source>
</evidence>
<dbReference type="InterPro" id="IPR010260">
    <property type="entry name" value="AlpA"/>
</dbReference>
<proteinExistence type="predicted"/>
<comment type="caution">
    <text evidence="1">The sequence shown here is derived from an EMBL/GenBank/DDBJ whole genome shotgun (WGS) entry which is preliminary data.</text>
</comment>
<protein>
    <submittedName>
        <fullName evidence="1">AlpA family phage regulatory protein</fullName>
    </submittedName>
</protein>